<dbReference type="InterPro" id="IPR001683">
    <property type="entry name" value="PX_dom"/>
</dbReference>
<dbReference type="GO" id="GO:0045022">
    <property type="term" value="P:early endosome to late endosome transport"/>
    <property type="evidence" value="ECO:0007669"/>
    <property type="project" value="TreeGrafter"/>
</dbReference>
<dbReference type="KEGG" id="apln:108734367"/>
<evidence type="ECO:0000259" key="12">
    <source>
        <dbReference type="PROSITE" id="PS50195"/>
    </source>
</evidence>
<proteinExistence type="predicted"/>
<dbReference type="FunCoup" id="A0A1W4WMQ9">
    <property type="interactions" value="1157"/>
</dbReference>
<evidence type="ECO:0000256" key="10">
    <source>
        <dbReference type="SAM" id="MobiDB-lite"/>
    </source>
</evidence>
<dbReference type="InterPro" id="IPR036871">
    <property type="entry name" value="PX_dom_sf"/>
</dbReference>
<reference evidence="15" key="1">
    <citation type="submission" date="2025-08" db="UniProtKB">
        <authorList>
            <consortium name="RefSeq"/>
        </authorList>
    </citation>
    <scope>IDENTIFICATION</scope>
    <source>
        <tissue evidence="15">Entire body</tissue>
    </source>
</reference>
<feature type="compositionally biased region" description="Polar residues" evidence="10">
    <location>
        <begin position="495"/>
        <end position="512"/>
    </location>
</feature>
<dbReference type="SMART" id="SM00220">
    <property type="entry name" value="S_TKc"/>
    <property type="match status" value="1"/>
</dbReference>
<dbReference type="GO" id="GO:0043271">
    <property type="term" value="P:negative regulation of monoatomic ion transport"/>
    <property type="evidence" value="ECO:0007669"/>
    <property type="project" value="TreeGrafter"/>
</dbReference>
<dbReference type="InterPro" id="IPR011009">
    <property type="entry name" value="Kinase-like_dom_sf"/>
</dbReference>
<evidence type="ECO:0000256" key="1">
    <source>
        <dbReference type="ARBA" id="ARBA00004202"/>
    </source>
</evidence>
<dbReference type="Pfam" id="PF07714">
    <property type="entry name" value="PK_Tyr_Ser-Thr"/>
    <property type="match status" value="1"/>
</dbReference>
<accession>A0A1W4WMQ9</accession>
<evidence type="ECO:0000256" key="5">
    <source>
        <dbReference type="ARBA" id="ARBA00023136"/>
    </source>
</evidence>
<evidence type="ECO:0000259" key="11">
    <source>
        <dbReference type="PROSITE" id="PS50011"/>
    </source>
</evidence>
<keyword evidence="6" id="KW-0009">Actin-binding</keyword>
<evidence type="ECO:0000256" key="9">
    <source>
        <dbReference type="ARBA" id="ARBA00076739"/>
    </source>
</evidence>
<dbReference type="InterPro" id="IPR003124">
    <property type="entry name" value="WH2_dom"/>
</dbReference>
<dbReference type="GO" id="GO:0005769">
    <property type="term" value="C:early endosome"/>
    <property type="evidence" value="ECO:0007669"/>
    <property type="project" value="TreeGrafter"/>
</dbReference>
<organism evidence="14 15">
    <name type="scientific">Agrilus planipennis</name>
    <name type="common">Emerald ash borer</name>
    <name type="synonym">Agrilus marcopoli</name>
    <dbReference type="NCBI Taxonomy" id="224129"/>
    <lineage>
        <taxon>Eukaryota</taxon>
        <taxon>Metazoa</taxon>
        <taxon>Ecdysozoa</taxon>
        <taxon>Arthropoda</taxon>
        <taxon>Hexapoda</taxon>
        <taxon>Insecta</taxon>
        <taxon>Pterygota</taxon>
        <taxon>Neoptera</taxon>
        <taxon>Endopterygota</taxon>
        <taxon>Coleoptera</taxon>
        <taxon>Polyphaga</taxon>
        <taxon>Elateriformia</taxon>
        <taxon>Buprestoidea</taxon>
        <taxon>Buprestidae</taxon>
        <taxon>Agrilinae</taxon>
        <taxon>Agrilus</taxon>
    </lineage>
</organism>
<dbReference type="InterPro" id="IPR001245">
    <property type="entry name" value="Ser-Thr/Tyr_kinase_cat_dom"/>
</dbReference>
<evidence type="ECO:0000256" key="8">
    <source>
        <dbReference type="ARBA" id="ARBA00069935"/>
    </source>
</evidence>
<dbReference type="RefSeq" id="XP_018321403.1">
    <property type="nucleotide sequence ID" value="XM_018465901.2"/>
</dbReference>
<dbReference type="PROSITE" id="PS50195">
    <property type="entry name" value="PX"/>
    <property type="match status" value="1"/>
</dbReference>
<feature type="compositionally biased region" description="Basic and acidic residues" evidence="10">
    <location>
        <begin position="477"/>
        <end position="494"/>
    </location>
</feature>
<feature type="compositionally biased region" description="Pro residues" evidence="10">
    <location>
        <begin position="522"/>
        <end position="542"/>
    </location>
</feature>
<name>A0A1W4WMQ9_AGRPL</name>
<dbReference type="GO" id="GO:0004672">
    <property type="term" value="F:protein kinase activity"/>
    <property type="evidence" value="ECO:0007669"/>
    <property type="project" value="InterPro"/>
</dbReference>
<feature type="domain" description="PX" evidence="12">
    <location>
        <begin position="14"/>
        <end position="125"/>
    </location>
</feature>
<dbReference type="GO" id="GO:0003779">
    <property type="term" value="F:actin binding"/>
    <property type="evidence" value="ECO:0007669"/>
    <property type="project" value="UniProtKB-KW"/>
</dbReference>
<protein>
    <recommendedName>
        <fullName evidence="8">PX domain-containing protein kinase-like protein</fullName>
    </recommendedName>
    <alternativeName>
        <fullName evidence="9">Modulator of Na,K-ATPase</fullName>
    </alternativeName>
</protein>
<dbReference type="OrthoDB" id="41200at2759"/>
<evidence type="ECO:0000256" key="2">
    <source>
        <dbReference type="ARBA" id="ARBA00004496"/>
    </source>
</evidence>
<evidence type="ECO:0000256" key="4">
    <source>
        <dbReference type="ARBA" id="ARBA00022490"/>
    </source>
</evidence>
<dbReference type="InterPro" id="IPR051837">
    <property type="entry name" value="SortingNexin/PXDomain-PKLike"/>
</dbReference>
<dbReference type="STRING" id="224129.A0A1W4WMQ9"/>
<evidence type="ECO:0000256" key="6">
    <source>
        <dbReference type="ARBA" id="ARBA00023203"/>
    </source>
</evidence>
<dbReference type="GeneID" id="108734367"/>
<keyword evidence="5" id="KW-0472">Membrane</keyword>
<feature type="domain" description="WH2" evidence="13">
    <location>
        <begin position="558"/>
        <end position="577"/>
    </location>
</feature>
<keyword evidence="3" id="KW-1003">Cell membrane</keyword>
<evidence type="ECO:0000256" key="7">
    <source>
        <dbReference type="ARBA" id="ARBA00054468"/>
    </source>
</evidence>
<dbReference type="SMART" id="SM00312">
    <property type="entry name" value="PX"/>
    <property type="match status" value="1"/>
</dbReference>
<dbReference type="GO" id="GO:0005770">
    <property type="term" value="C:late endosome"/>
    <property type="evidence" value="ECO:0007669"/>
    <property type="project" value="TreeGrafter"/>
</dbReference>
<dbReference type="Gene3D" id="3.30.1520.10">
    <property type="entry name" value="Phox-like domain"/>
    <property type="match status" value="1"/>
</dbReference>
<feature type="domain" description="Protein kinase" evidence="11">
    <location>
        <begin position="122"/>
        <end position="445"/>
    </location>
</feature>
<dbReference type="GO" id="GO:0005524">
    <property type="term" value="F:ATP binding"/>
    <property type="evidence" value="ECO:0007669"/>
    <property type="project" value="InterPro"/>
</dbReference>
<feature type="region of interest" description="Disordered" evidence="10">
    <location>
        <begin position="430"/>
        <end position="556"/>
    </location>
</feature>
<dbReference type="Pfam" id="PF00787">
    <property type="entry name" value="PX"/>
    <property type="match status" value="1"/>
</dbReference>
<dbReference type="PROSITE" id="PS51082">
    <property type="entry name" value="WH2"/>
    <property type="match status" value="1"/>
</dbReference>
<keyword evidence="14" id="KW-1185">Reference proteome</keyword>
<gene>
    <name evidence="15" type="primary">LOC108734367</name>
</gene>
<sequence>MAIFEQETAKKVLLDDTECLSCVIENWRNINGHIEYTIRVQRGPFRYNTWIVNKRYNDFVNLQSQLQISGIPLPLPPKKFIGNLNPEFVSERQKGLQKYLNTILMNPILMSSLPAKAFVDPANYCRPFGEIALQHVSLALRSEVGWEVIGPLDDIGWRIRKHYYQVRNKNTPKNEKLASWTEYGPDKYLSEKDMQAVFKSLSLMQHPFVQPIDLCLCTDVGGLVVRPFFKDGSLRDILYDSKPKQPFMKKYGNSKAHNHLDNAQIALYGRQILEAIKFLHDKGLPYGHLHASNILIDEGRAKLLDIENGILGVPSYYRPYFMQHRKIFSLQSIDVYCFGHTLYEMTFGVPLRDISLNELPGECSPELKKVLESILSAEACKTGLPTIENLLSMPFFQKVALVFNSEDKAQLKIPSSIKERLKNVQAQIEERLKDEQKMMRSQKRMSKVQEMMSSEEEKKKQRHKRRQEQKLQSQRSIQEKEKEKDDGMNGERSDSVNSASTVTSVGTITPPSMSDAPNVLSSPPPPAPPFSAPAPPPPPPPLLNGSSKPPDLSAVSKDRSALLGAICNFDKSALRKTSKKSSSVT</sequence>
<dbReference type="Gene3D" id="1.10.510.10">
    <property type="entry name" value="Transferase(Phosphotransferase) domain 1"/>
    <property type="match status" value="1"/>
</dbReference>
<dbReference type="InParanoid" id="A0A1W4WMQ9"/>
<keyword evidence="4" id="KW-0963">Cytoplasm</keyword>
<dbReference type="AlphaFoldDB" id="A0A1W4WMQ9"/>
<evidence type="ECO:0000256" key="3">
    <source>
        <dbReference type="ARBA" id="ARBA00022475"/>
    </source>
</evidence>
<dbReference type="GO" id="GO:0008333">
    <property type="term" value="P:endosome to lysosome transport"/>
    <property type="evidence" value="ECO:0007669"/>
    <property type="project" value="TreeGrafter"/>
</dbReference>
<dbReference type="GO" id="GO:0005886">
    <property type="term" value="C:plasma membrane"/>
    <property type="evidence" value="ECO:0007669"/>
    <property type="project" value="UniProtKB-SubCell"/>
</dbReference>
<dbReference type="SUPFAM" id="SSF64268">
    <property type="entry name" value="PX domain"/>
    <property type="match status" value="1"/>
</dbReference>
<dbReference type="Proteomes" id="UP000192223">
    <property type="component" value="Unplaced"/>
</dbReference>
<comment type="function">
    <text evidence="7">Binds to and modulates brain Na,K-ATPase subunits ATP1B1 and ATP1B3 and may thereby participate in the regulation of electrical excitability and synaptic transmission. May not display kinase activity.</text>
</comment>
<dbReference type="GO" id="GO:0006622">
    <property type="term" value="P:protein targeting to lysosome"/>
    <property type="evidence" value="ECO:0007669"/>
    <property type="project" value="TreeGrafter"/>
</dbReference>
<dbReference type="PANTHER" id="PTHR22999">
    <property type="entry name" value="PX SERINE/THREONINE KINASE PXK"/>
    <property type="match status" value="1"/>
</dbReference>
<dbReference type="GO" id="GO:0035091">
    <property type="term" value="F:phosphatidylinositol binding"/>
    <property type="evidence" value="ECO:0007669"/>
    <property type="project" value="InterPro"/>
</dbReference>
<dbReference type="PROSITE" id="PS50011">
    <property type="entry name" value="PROTEIN_KINASE_DOM"/>
    <property type="match status" value="1"/>
</dbReference>
<evidence type="ECO:0000259" key="13">
    <source>
        <dbReference type="PROSITE" id="PS51082"/>
    </source>
</evidence>
<evidence type="ECO:0000313" key="14">
    <source>
        <dbReference type="Proteomes" id="UP000192223"/>
    </source>
</evidence>
<dbReference type="FunFam" id="3.30.1520.10:FF:000010">
    <property type="entry name" value="PX domain-containing protein kinase-like protein isoform X6"/>
    <property type="match status" value="1"/>
</dbReference>
<evidence type="ECO:0000313" key="15">
    <source>
        <dbReference type="RefSeq" id="XP_018321403.1"/>
    </source>
</evidence>
<dbReference type="SUPFAM" id="SSF56112">
    <property type="entry name" value="Protein kinase-like (PK-like)"/>
    <property type="match status" value="1"/>
</dbReference>
<dbReference type="FunFam" id="1.10.510.10:FF:000830">
    <property type="entry name" value="PX domain-containing serine/threonine kinase"/>
    <property type="match status" value="1"/>
</dbReference>
<dbReference type="PANTHER" id="PTHR22999:SF40">
    <property type="entry name" value="PX DOMAIN-CONTAINING PROTEIN KINASE-LIKE PROTEIN"/>
    <property type="match status" value="1"/>
</dbReference>
<dbReference type="InterPro" id="IPR000719">
    <property type="entry name" value="Prot_kinase_dom"/>
</dbReference>
<comment type="subcellular location">
    <subcellularLocation>
        <location evidence="1">Cell membrane</location>
        <topology evidence="1">Peripheral membrane protein</topology>
    </subcellularLocation>
    <subcellularLocation>
        <location evidence="2">Cytoplasm</location>
    </subcellularLocation>
</comment>